<evidence type="ECO:0000313" key="1">
    <source>
        <dbReference type="EMBL" id="OKP06972.1"/>
    </source>
</evidence>
<keyword evidence="2" id="KW-1185">Reference proteome</keyword>
<proteinExistence type="predicted"/>
<dbReference type="AlphaFoldDB" id="A0A1Q5U3A8"/>
<comment type="caution">
    <text evidence="1">The sequence shown here is derived from an EMBL/GenBank/DDBJ whole genome shotgun (WGS) entry which is preliminary data.</text>
</comment>
<name>A0A1Q5U3A8_9EURO</name>
<reference evidence="1 2" key="1">
    <citation type="submission" date="2016-10" db="EMBL/GenBank/DDBJ databases">
        <title>Genome sequence of the ascomycete fungus Penicillium subrubescens.</title>
        <authorList>
            <person name="De Vries R.P."/>
            <person name="Peng M."/>
            <person name="Dilokpimol A."/>
            <person name="Hilden K."/>
            <person name="Makela M.R."/>
            <person name="Grigoriev I."/>
            <person name="Riley R."/>
            <person name="Granchi Z."/>
        </authorList>
    </citation>
    <scope>NUCLEOTIDE SEQUENCE [LARGE SCALE GENOMIC DNA]</scope>
    <source>
        <strain evidence="1 2">CBS 132785</strain>
    </source>
</reference>
<sequence length="147" mass="16981">MSIYNISKAPMGYAALIRNKSKLWRHFLILSPLHTHLSRSRYRPKKLCDFFIEAEIFSVLQSSGQRIYNRGTRRLIASHDIYPQDGVLGEILTKPAWTLPRIYSQLREKDPQLSRQALQGTFTWLKLPIVTSYVVLAYKVATKNTAT</sequence>
<gene>
    <name evidence="1" type="ORF">PENSUB_6155</name>
</gene>
<dbReference type="EMBL" id="MNBE01000585">
    <property type="protein sequence ID" value="OKP06972.1"/>
    <property type="molecule type" value="Genomic_DNA"/>
</dbReference>
<accession>A0A1Q5U3A8</accession>
<organism evidence="1 2">
    <name type="scientific">Penicillium subrubescens</name>
    <dbReference type="NCBI Taxonomy" id="1316194"/>
    <lineage>
        <taxon>Eukaryota</taxon>
        <taxon>Fungi</taxon>
        <taxon>Dikarya</taxon>
        <taxon>Ascomycota</taxon>
        <taxon>Pezizomycotina</taxon>
        <taxon>Eurotiomycetes</taxon>
        <taxon>Eurotiomycetidae</taxon>
        <taxon>Eurotiales</taxon>
        <taxon>Aspergillaceae</taxon>
        <taxon>Penicillium</taxon>
    </lineage>
</organism>
<dbReference type="Proteomes" id="UP000186955">
    <property type="component" value="Unassembled WGS sequence"/>
</dbReference>
<evidence type="ECO:0000313" key="2">
    <source>
        <dbReference type="Proteomes" id="UP000186955"/>
    </source>
</evidence>
<protein>
    <submittedName>
        <fullName evidence="1">Uncharacterized protein</fullName>
    </submittedName>
</protein>